<dbReference type="PANTHER" id="PTHR30537">
    <property type="entry name" value="HTH-TYPE TRANSCRIPTIONAL REGULATOR"/>
    <property type="match status" value="1"/>
</dbReference>
<dbReference type="AlphaFoldDB" id="A0A7T0DTA2"/>
<dbReference type="InterPro" id="IPR005119">
    <property type="entry name" value="LysR_subst-bd"/>
</dbReference>
<dbReference type="FunFam" id="1.10.10.10:FF:000001">
    <property type="entry name" value="LysR family transcriptional regulator"/>
    <property type="match status" value="1"/>
</dbReference>
<sequence length="297" mass="33789">MLENMKAFRMVVECQGFRAAAIAMKLSPAMISRRIEKLECEVNAQLIKRNSRRISLTSAGEQFYQRCQLIIDEYESCLRDVKSLSNEISGSLKVGIPHSINNQHIIPHLKSFFERYPNIKLDIVTGNHCMELFSHGFDLALQCGPLPDSNLYYTLIGYWRKHTCLSRGYALQHGIPQHPDELHKHTCLLHFDNHRRSWKFVIEDEPVEIRPHYVSRVSNSLDLCSMVHHGLGICYLPDFTLKAGIESGDIITALDAFMPAPLPMYVVHINPHPSPKEQAFIDFIRTLNLATAPAPAS</sequence>
<dbReference type="PANTHER" id="PTHR30537:SF5">
    <property type="entry name" value="HTH-TYPE TRANSCRIPTIONAL ACTIVATOR TTDR-RELATED"/>
    <property type="match status" value="1"/>
</dbReference>
<dbReference type="GO" id="GO:0006351">
    <property type="term" value="P:DNA-templated transcription"/>
    <property type="evidence" value="ECO:0007669"/>
    <property type="project" value="TreeGrafter"/>
</dbReference>
<evidence type="ECO:0000313" key="6">
    <source>
        <dbReference type="EMBL" id="QPJ98998.1"/>
    </source>
</evidence>
<evidence type="ECO:0000256" key="4">
    <source>
        <dbReference type="ARBA" id="ARBA00023163"/>
    </source>
</evidence>
<dbReference type="EMBL" id="CP061801">
    <property type="protein sequence ID" value="QPJ98998.1"/>
    <property type="molecule type" value="Genomic_DNA"/>
</dbReference>
<dbReference type="PROSITE" id="PS50931">
    <property type="entry name" value="HTH_LYSR"/>
    <property type="match status" value="1"/>
</dbReference>
<evidence type="ECO:0000256" key="2">
    <source>
        <dbReference type="ARBA" id="ARBA00023015"/>
    </source>
</evidence>
<dbReference type="Gene3D" id="3.40.190.290">
    <property type="match status" value="1"/>
</dbReference>
<evidence type="ECO:0000256" key="3">
    <source>
        <dbReference type="ARBA" id="ARBA00023125"/>
    </source>
</evidence>
<dbReference type="SUPFAM" id="SSF53850">
    <property type="entry name" value="Periplasmic binding protein-like II"/>
    <property type="match status" value="1"/>
</dbReference>
<proteinExistence type="inferred from homology"/>
<reference evidence="6" key="1">
    <citation type="submission" date="2020-09" db="EMBL/GenBank/DDBJ databases">
        <title>First Report of a novel Colistin-Resistant species of Enterobacter cloacae complex Producing MCR-5 isolated from hospital sewage water.</title>
        <authorList>
            <person name="Zhou K."/>
        </authorList>
    </citation>
    <scope>NUCLEOTIDE SEQUENCE [LARGE SCALE GENOMIC DNA]</scope>
    <source>
        <strain evidence="6">HSW1412</strain>
    </source>
</reference>
<dbReference type="Pfam" id="PF00126">
    <property type="entry name" value="HTH_1"/>
    <property type="match status" value="1"/>
</dbReference>
<name>A0A7T0DTA2_9ENTR</name>
<evidence type="ECO:0000259" key="5">
    <source>
        <dbReference type="PROSITE" id="PS50931"/>
    </source>
</evidence>
<dbReference type="InterPro" id="IPR036390">
    <property type="entry name" value="WH_DNA-bd_sf"/>
</dbReference>
<dbReference type="Pfam" id="PF03466">
    <property type="entry name" value="LysR_substrate"/>
    <property type="match status" value="1"/>
</dbReference>
<dbReference type="InterPro" id="IPR036388">
    <property type="entry name" value="WH-like_DNA-bd_sf"/>
</dbReference>
<accession>A0A7T0DTA2</accession>
<keyword evidence="3" id="KW-0238">DNA-binding</keyword>
<gene>
    <name evidence="6" type="ORF">IDM36_13780</name>
</gene>
<keyword evidence="4" id="KW-0804">Transcription</keyword>
<feature type="domain" description="HTH lysR-type" evidence="5">
    <location>
        <begin position="1"/>
        <end position="57"/>
    </location>
</feature>
<dbReference type="GO" id="GO:0003700">
    <property type="term" value="F:DNA-binding transcription factor activity"/>
    <property type="evidence" value="ECO:0007669"/>
    <property type="project" value="InterPro"/>
</dbReference>
<dbReference type="InterPro" id="IPR058163">
    <property type="entry name" value="LysR-type_TF_proteobact-type"/>
</dbReference>
<dbReference type="Gene3D" id="1.10.10.10">
    <property type="entry name" value="Winged helix-like DNA-binding domain superfamily/Winged helix DNA-binding domain"/>
    <property type="match status" value="1"/>
</dbReference>
<organism evidence="6">
    <name type="scientific">Enterobacter mori</name>
    <dbReference type="NCBI Taxonomy" id="539813"/>
    <lineage>
        <taxon>Bacteria</taxon>
        <taxon>Pseudomonadati</taxon>
        <taxon>Pseudomonadota</taxon>
        <taxon>Gammaproteobacteria</taxon>
        <taxon>Enterobacterales</taxon>
        <taxon>Enterobacteriaceae</taxon>
        <taxon>Enterobacter</taxon>
    </lineage>
</organism>
<evidence type="ECO:0000256" key="1">
    <source>
        <dbReference type="ARBA" id="ARBA00009437"/>
    </source>
</evidence>
<dbReference type="SUPFAM" id="SSF46785">
    <property type="entry name" value="Winged helix' DNA-binding domain"/>
    <property type="match status" value="1"/>
</dbReference>
<keyword evidence="2" id="KW-0805">Transcription regulation</keyword>
<dbReference type="GO" id="GO:0043565">
    <property type="term" value="F:sequence-specific DNA binding"/>
    <property type="evidence" value="ECO:0007669"/>
    <property type="project" value="TreeGrafter"/>
</dbReference>
<dbReference type="CDD" id="cd08422">
    <property type="entry name" value="PBP2_CrgA_like"/>
    <property type="match status" value="1"/>
</dbReference>
<dbReference type="InterPro" id="IPR000847">
    <property type="entry name" value="LysR_HTH_N"/>
</dbReference>
<protein>
    <submittedName>
        <fullName evidence="6">LysR family transcriptional regulator</fullName>
    </submittedName>
</protein>
<comment type="similarity">
    <text evidence="1">Belongs to the LysR transcriptional regulatory family.</text>
</comment>